<dbReference type="PANTHER" id="PTHR15885">
    <property type="entry name" value="COILED-COIL DOMAIN-CONTAINING PROTEIN 174"/>
    <property type="match status" value="1"/>
</dbReference>
<protein>
    <submittedName>
        <fullName evidence="3">AAEL014061-PA</fullName>
    </submittedName>
</protein>
<evidence type="ECO:0000256" key="2">
    <source>
        <dbReference type="SAM" id="MobiDB-lite"/>
    </source>
</evidence>
<reference evidence="3" key="2">
    <citation type="journal article" date="2007" name="Science">
        <title>Genome sequence of Aedes aegypti, a major arbovirus vector.</title>
        <authorList>
            <person name="Nene V."/>
            <person name="Wortman J.R."/>
            <person name="Lawson D."/>
            <person name="Haas B."/>
            <person name="Kodira C."/>
            <person name="Tu Z.J."/>
            <person name="Loftus B."/>
            <person name="Xi Z."/>
            <person name="Megy K."/>
            <person name="Grabherr M."/>
            <person name="Ren Q."/>
            <person name="Zdobnov E.M."/>
            <person name="Lobo N.F."/>
            <person name="Campbell K.S."/>
            <person name="Brown S.E."/>
            <person name="Bonaldo M.F."/>
            <person name="Zhu J."/>
            <person name="Sinkins S.P."/>
            <person name="Hogenkamp D.G."/>
            <person name="Amedeo P."/>
            <person name="Arensburger P."/>
            <person name="Atkinson P.W."/>
            <person name="Bidwell S."/>
            <person name="Biedler J."/>
            <person name="Birney E."/>
            <person name="Bruggner R.V."/>
            <person name="Costas J."/>
            <person name="Coy M.R."/>
            <person name="Crabtree J."/>
            <person name="Crawford M."/>
            <person name="Debruyn B."/>
            <person name="Decaprio D."/>
            <person name="Eiglmeier K."/>
            <person name="Eisenstadt E."/>
            <person name="El-Dorry H."/>
            <person name="Gelbart W.M."/>
            <person name="Gomes S.L."/>
            <person name="Hammond M."/>
            <person name="Hannick L.I."/>
            <person name="Hogan J.R."/>
            <person name="Holmes M.H."/>
            <person name="Jaffe D."/>
            <person name="Johnston J.S."/>
            <person name="Kennedy R.C."/>
            <person name="Koo H."/>
            <person name="Kravitz S."/>
            <person name="Kriventseva E.V."/>
            <person name="Kulp D."/>
            <person name="Labutti K."/>
            <person name="Lee E."/>
            <person name="Li S."/>
            <person name="Lovin D.D."/>
            <person name="Mao C."/>
            <person name="Mauceli E."/>
            <person name="Menck C.F."/>
            <person name="Miller J.R."/>
            <person name="Montgomery P."/>
            <person name="Mori A."/>
            <person name="Nascimento A.L."/>
            <person name="Naveira H.F."/>
            <person name="Nusbaum C."/>
            <person name="O'leary S."/>
            <person name="Orvis J."/>
            <person name="Pertea M."/>
            <person name="Quesneville H."/>
            <person name="Reidenbach K.R."/>
            <person name="Rogers Y.H."/>
            <person name="Roth C.W."/>
            <person name="Schneider J.R."/>
            <person name="Schatz M."/>
            <person name="Shumway M."/>
            <person name="Stanke M."/>
            <person name="Stinson E.O."/>
            <person name="Tubio J.M."/>
            <person name="Vanzee J.P."/>
            <person name="Verjovski-Almeida S."/>
            <person name="Werner D."/>
            <person name="White O."/>
            <person name="Wyder S."/>
            <person name="Zeng Q."/>
            <person name="Zhao Q."/>
            <person name="Zhao Y."/>
            <person name="Hill C.A."/>
            <person name="Raikhel A.S."/>
            <person name="Soares M.B."/>
            <person name="Knudson D.L."/>
            <person name="Lee N.H."/>
            <person name="Galagan J."/>
            <person name="Salzberg S.L."/>
            <person name="Paulsen I.T."/>
            <person name="Dimopoulos G."/>
            <person name="Collins F.H."/>
            <person name="Birren B."/>
            <person name="Fraser-Liggett C.M."/>
            <person name="Severson D.W."/>
        </authorList>
    </citation>
    <scope>NUCLEOTIDE SEQUENCE [LARGE SCALE GENOMIC DNA]</scope>
    <source>
        <strain evidence="3">Liverpool</strain>
    </source>
</reference>
<sequence length="301" mass="35044">ARQHGVGYYAFSTDREERNRQQQELDSIRDATLEAQKEREDLRKARDKIIADRMKAAKARQRARQGLPPEEEKEEPSTEPEKEPQQSEATEDALYDTSEEKKRLKAEAKAQRKKEKEERKRNRERQKHVRPWDEGKQKDDEMDWKPAREWHVMSQEEWNEMKRKERIDEFAPPIGPLPTDRYEDVVSMPTIPGTEDDIILPEETNRTLFFTTKKTKKEFKRRNYDASEGESGDERESCRRGQGEGAEIAPPATQNQRKAPPVSKNALEASIEAGLRFLREQSDKGGPSTGTKNKWTSNADY</sequence>
<feature type="non-terminal residue" evidence="3">
    <location>
        <position position="1"/>
    </location>
</feature>
<evidence type="ECO:0000313" key="3">
    <source>
        <dbReference type="EMBL" id="EAT33661.1"/>
    </source>
</evidence>
<dbReference type="EMBL" id="CH478182">
    <property type="protein sequence ID" value="EAT33661.1"/>
    <property type="molecule type" value="Genomic_DNA"/>
</dbReference>
<feature type="compositionally biased region" description="Polar residues" evidence="2">
    <location>
        <begin position="289"/>
        <end position="301"/>
    </location>
</feature>
<dbReference type="Pfam" id="PF13300">
    <property type="entry name" value="DUF4078"/>
    <property type="match status" value="1"/>
</dbReference>
<dbReference type="PhylomeDB" id="Q16HD4"/>
<organism evidence="3 4">
    <name type="scientific">Aedes aegypti</name>
    <name type="common">Yellowfever mosquito</name>
    <name type="synonym">Culex aegypti</name>
    <dbReference type="NCBI Taxonomy" id="7159"/>
    <lineage>
        <taxon>Eukaryota</taxon>
        <taxon>Metazoa</taxon>
        <taxon>Ecdysozoa</taxon>
        <taxon>Arthropoda</taxon>
        <taxon>Hexapoda</taxon>
        <taxon>Insecta</taxon>
        <taxon>Pterygota</taxon>
        <taxon>Neoptera</taxon>
        <taxon>Endopterygota</taxon>
        <taxon>Diptera</taxon>
        <taxon>Nematocera</taxon>
        <taxon>Culicoidea</taxon>
        <taxon>Culicidae</taxon>
        <taxon>Culicinae</taxon>
        <taxon>Aedini</taxon>
        <taxon>Aedes</taxon>
        <taxon>Stegomyia</taxon>
    </lineage>
</organism>
<keyword evidence="1" id="KW-0175">Coiled coil</keyword>
<feature type="compositionally biased region" description="Basic and acidic residues" evidence="2">
    <location>
        <begin position="13"/>
        <end position="55"/>
    </location>
</feature>
<dbReference type="AlphaFoldDB" id="Q16HD4"/>
<feature type="compositionally biased region" description="Basic and acidic residues" evidence="2">
    <location>
        <begin position="75"/>
        <end position="85"/>
    </location>
</feature>
<dbReference type="Proteomes" id="UP000682892">
    <property type="component" value="Chromosome 3"/>
</dbReference>
<name>Q16HD4_AEDAE</name>
<feature type="region of interest" description="Disordered" evidence="2">
    <location>
        <begin position="1"/>
        <end position="148"/>
    </location>
</feature>
<reference evidence="3" key="3">
    <citation type="submission" date="2012-09" db="EMBL/GenBank/DDBJ databases">
        <authorList>
            <consortium name="VectorBase"/>
        </authorList>
    </citation>
    <scope>NUCLEOTIDE SEQUENCE</scope>
    <source>
        <strain evidence="3">Liverpool</strain>
    </source>
</reference>
<reference evidence="3" key="1">
    <citation type="submission" date="2005-10" db="EMBL/GenBank/DDBJ databases">
        <authorList>
            <person name="Loftus B.J."/>
            <person name="Nene V.M."/>
            <person name="Hannick L.I."/>
            <person name="Bidwell S."/>
            <person name="Haas B."/>
            <person name="Amedeo P."/>
            <person name="Orvis J."/>
            <person name="Wortman J.R."/>
            <person name="White O.R."/>
            <person name="Salzberg S."/>
            <person name="Shumway M."/>
            <person name="Koo H."/>
            <person name="Zhao Y."/>
            <person name="Holmes M."/>
            <person name="Miller J."/>
            <person name="Schatz M."/>
            <person name="Pop M."/>
            <person name="Pai G."/>
            <person name="Utterback T."/>
            <person name="Rogers Y.-H."/>
            <person name="Kravitz S."/>
            <person name="Fraser C.M."/>
        </authorList>
    </citation>
    <scope>NUCLEOTIDE SEQUENCE</scope>
    <source>
        <strain evidence="3">Liverpool</strain>
    </source>
</reference>
<feature type="compositionally biased region" description="Basic and acidic residues" evidence="2">
    <location>
        <begin position="98"/>
        <end position="121"/>
    </location>
</feature>
<dbReference type="InterPro" id="IPR025066">
    <property type="entry name" value="CCDC174-like"/>
</dbReference>
<dbReference type="VEuPathDB" id="VectorBase:AAEL025398"/>
<feature type="region of interest" description="Disordered" evidence="2">
    <location>
        <begin position="219"/>
        <end position="301"/>
    </location>
</feature>
<feature type="compositionally biased region" description="Basic and acidic residues" evidence="2">
    <location>
        <begin position="130"/>
        <end position="148"/>
    </location>
</feature>
<feature type="compositionally biased region" description="Basic and acidic residues" evidence="2">
    <location>
        <begin position="232"/>
        <end position="242"/>
    </location>
</feature>
<evidence type="ECO:0000313" key="4">
    <source>
        <dbReference type="Proteomes" id="UP000682892"/>
    </source>
</evidence>
<dbReference type="GO" id="GO:0005634">
    <property type="term" value="C:nucleus"/>
    <property type="evidence" value="ECO:0007669"/>
    <property type="project" value="TreeGrafter"/>
</dbReference>
<feature type="region of interest" description="Disordered" evidence="2">
    <location>
        <begin position="169"/>
        <end position="199"/>
    </location>
</feature>
<accession>Q16HD4</accession>
<evidence type="ECO:0000256" key="1">
    <source>
        <dbReference type="ARBA" id="ARBA00023054"/>
    </source>
</evidence>
<dbReference type="PANTHER" id="PTHR15885:SF1">
    <property type="entry name" value="COILED-COIL DOMAIN-CONTAINING PROTEIN 174"/>
    <property type="match status" value="1"/>
</dbReference>
<gene>
    <name evidence="3" type="ORF">AaeL_AAEL014061</name>
</gene>
<proteinExistence type="predicted"/>